<dbReference type="KEGG" id="caua:113098784"/>
<evidence type="ECO:0000256" key="12">
    <source>
        <dbReference type="SAM" id="MobiDB-lite"/>
    </source>
</evidence>
<sequence length="386" mass="44003">MGNSSLRPQTAIDKESGHEPCVLLKYTSNTAENHQTHPHDEVPVGASAAEIDGGREAKKRKKSFWKWPALRLFRRGNAKYDLAQAEKNYREPGSCGRFTDASEVWPAAEEQLEQDVLDTGDIRRRYKIGEKLGQGRFGFVCQGSRCKDGLEVAVKFSVKGPNMPYIRVPGHPESLPMEIGLMLMANTGPNVPQVIKLLDWQDDTDHYIMVMERPSPCMDLSSFIKLHGGSLDEAMARQVMQQVIDAAIVCSKRGVFHRDIKLENLLLNRDTMEVKLIDFKCAALMNKFAYEFFCGTRAYCPPEVNVKGRYHAKPMTVWSLGVLLFKMVCGYYPTDLDLHLISEKNWTRPELSRECCQMICACLEPEPQQRLNLEKMRLHDWFKVLE</sequence>
<dbReference type="FunFam" id="3.30.200.20:FF:000246">
    <property type="entry name" value="Pim proto-oncogene, serine/threonine kinase,-related 152"/>
    <property type="match status" value="1"/>
</dbReference>
<evidence type="ECO:0000256" key="9">
    <source>
        <dbReference type="ARBA" id="ARBA00048679"/>
    </source>
</evidence>
<evidence type="ECO:0000256" key="3">
    <source>
        <dbReference type="ARBA" id="ARBA00022527"/>
    </source>
</evidence>
<dbReference type="InterPro" id="IPR017441">
    <property type="entry name" value="Protein_kinase_ATP_BS"/>
</dbReference>
<feature type="binding site" evidence="10">
    <location>
        <position position="155"/>
    </location>
    <ligand>
        <name>ATP</name>
        <dbReference type="ChEBI" id="CHEBI:30616"/>
    </ligand>
</feature>
<dbReference type="RefSeq" id="XP_026134563.1">
    <property type="nucleotide sequence ID" value="XM_026278778.1"/>
</dbReference>
<dbReference type="KEGG" id="caua:113112859"/>
<feature type="domain" description="Protein kinase" evidence="13">
    <location>
        <begin position="126"/>
        <end position="382"/>
    </location>
</feature>
<dbReference type="GO" id="GO:0005737">
    <property type="term" value="C:cytoplasm"/>
    <property type="evidence" value="ECO:0007669"/>
    <property type="project" value="TreeGrafter"/>
</dbReference>
<keyword evidence="14" id="KW-1185">Reference proteome</keyword>
<dbReference type="Gene3D" id="1.10.510.10">
    <property type="entry name" value="Transferase(Phosphotransferase) domain 1"/>
    <property type="match status" value="1"/>
</dbReference>
<dbReference type="FunFam" id="1.10.510.10:FF:000392">
    <property type="entry name" value="Pim proto-oncogene, serine/threonine kinase,-related 152"/>
    <property type="match status" value="1"/>
</dbReference>
<protein>
    <recommendedName>
        <fullName evidence="2">non-specific serine/threonine protein kinase</fullName>
        <ecNumber evidence="2">2.7.11.1</ecNumber>
    </recommendedName>
</protein>
<keyword evidence="5 10" id="KW-0547">Nucleotide-binding</keyword>
<dbReference type="Gene3D" id="3.30.200.20">
    <property type="entry name" value="Phosphorylase Kinase, domain 1"/>
    <property type="match status" value="1"/>
</dbReference>
<dbReference type="InterPro" id="IPR011009">
    <property type="entry name" value="Kinase-like_dom_sf"/>
</dbReference>
<organism evidence="14 16">
    <name type="scientific">Carassius auratus</name>
    <name type="common">Goldfish</name>
    <dbReference type="NCBI Taxonomy" id="7957"/>
    <lineage>
        <taxon>Eukaryota</taxon>
        <taxon>Metazoa</taxon>
        <taxon>Chordata</taxon>
        <taxon>Craniata</taxon>
        <taxon>Vertebrata</taxon>
        <taxon>Euteleostomi</taxon>
        <taxon>Actinopterygii</taxon>
        <taxon>Neopterygii</taxon>
        <taxon>Teleostei</taxon>
        <taxon>Ostariophysi</taxon>
        <taxon>Cypriniformes</taxon>
        <taxon>Cyprinidae</taxon>
        <taxon>Cyprininae</taxon>
        <taxon>Carassius</taxon>
    </lineage>
</organism>
<evidence type="ECO:0000313" key="14">
    <source>
        <dbReference type="Proteomes" id="UP000515129"/>
    </source>
</evidence>
<dbReference type="GeneID" id="113112859"/>
<keyword evidence="7 10" id="KW-0067">ATP-binding</keyword>
<evidence type="ECO:0000256" key="1">
    <source>
        <dbReference type="ARBA" id="ARBA00005505"/>
    </source>
</evidence>
<evidence type="ECO:0000313" key="15">
    <source>
        <dbReference type="RefSeq" id="XP_026119648.1"/>
    </source>
</evidence>
<evidence type="ECO:0000256" key="8">
    <source>
        <dbReference type="ARBA" id="ARBA00047899"/>
    </source>
</evidence>
<dbReference type="PROSITE" id="PS00107">
    <property type="entry name" value="PROTEIN_KINASE_ATP"/>
    <property type="match status" value="1"/>
</dbReference>
<evidence type="ECO:0000256" key="11">
    <source>
        <dbReference type="RuleBase" id="RU000304"/>
    </source>
</evidence>
<keyword evidence="6" id="KW-0418">Kinase</keyword>
<evidence type="ECO:0000313" key="16">
    <source>
        <dbReference type="RefSeq" id="XP_026134563.1"/>
    </source>
</evidence>
<name>A0A6P6QM87_CARAU</name>
<dbReference type="GO" id="GO:0007346">
    <property type="term" value="P:regulation of mitotic cell cycle"/>
    <property type="evidence" value="ECO:0007669"/>
    <property type="project" value="TreeGrafter"/>
</dbReference>
<proteinExistence type="inferred from homology"/>
<comment type="catalytic activity">
    <reaction evidence="8">
        <text>L-threonyl-[protein] + ATP = O-phospho-L-threonyl-[protein] + ADP + H(+)</text>
        <dbReference type="Rhea" id="RHEA:46608"/>
        <dbReference type="Rhea" id="RHEA-COMP:11060"/>
        <dbReference type="Rhea" id="RHEA-COMP:11605"/>
        <dbReference type="ChEBI" id="CHEBI:15378"/>
        <dbReference type="ChEBI" id="CHEBI:30013"/>
        <dbReference type="ChEBI" id="CHEBI:30616"/>
        <dbReference type="ChEBI" id="CHEBI:61977"/>
        <dbReference type="ChEBI" id="CHEBI:456216"/>
        <dbReference type="EC" id="2.7.11.1"/>
    </reaction>
</comment>
<dbReference type="InterPro" id="IPR051138">
    <property type="entry name" value="PIM_Ser/Thr_kinase"/>
</dbReference>
<dbReference type="PROSITE" id="PS50011">
    <property type="entry name" value="PROTEIN_KINASE_DOM"/>
    <property type="match status" value="1"/>
</dbReference>
<evidence type="ECO:0000256" key="4">
    <source>
        <dbReference type="ARBA" id="ARBA00022679"/>
    </source>
</evidence>
<keyword evidence="4" id="KW-0808">Transferase</keyword>
<dbReference type="RefSeq" id="XP_026119648.1">
    <property type="nucleotide sequence ID" value="XM_026263863.1"/>
</dbReference>
<evidence type="ECO:0000256" key="7">
    <source>
        <dbReference type="ARBA" id="ARBA00022840"/>
    </source>
</evidence>
<dbReference type="AlphaFoldDB" id="A0A6P6QM87"/>
<dbReference type="PROSITE" id="PS00108">
    <property type="entry name" value="PROTEIN_KINASE_ST"/>
    <property type="match status" value="1"/>
</dbReference>
<dbReference type="PANTHER" id="PTHR22984">
    <property type="entry name" value="SERINE/THREONINE-PROTEIN KINASE PIM"/>
    <property type="match status" value="1"/>
</dbReference>
<dbReference type="PANTHER" id="PTHR22984:SF11">
    <property type="entry name" value="AURORA KINASE-RELATED"/>
    <property type="match status" value="1"/>
</dbReference>
<dbReference type="Proteomes" id="UP000515129">
    <property type="component" value="Chromosome 2"/>
</dbReference>
<dbReference type="GO" id="GO:0005524">
    <property type="term" value="F:ATP binding"/>
    <property type="evidence" value="ECO:0007669"/>
    <property type="project" value="UniProtKB-UniRule"/>
</dbReference>
<evidence type="ECO:0000259" key="13">
    <source>
        <dbReference type="PROSITE" id="PS50011"/>
    </source>
</evidence>
<dbReference type="Pfam" id="PF00069">
    <property type="entry name" value="Pkinase"/>
    <property type="match status" value="1"/>
</dbReference>
<accession>A0A6P6QM87</accession>
<dbReference type="OrthoDB" id="9984829at2759"/>
<evidence type="ECO:0000256" key="2">
    <source>
        <dbReference type="ARBA" id="ARBA00012513"/>
    </source>
</evidence>
<dbReference type="InterPro" id="IPR008271">
    <property type="entry name" value="Ser/Thr_kinase_AS"/>
</dbReference>
<evidence type="ECO:0000256" key="6">
    <source>
        <dbReference type="ARBA" id="ARBA00022777"/>
    </source>
</evidence>
<dbReference type="SUPFAM" id="SSF56112">
    <property type="entry name" value="Protein kinase-like (PK-like)"/>
    <property type="match status" value="1"/>
</dbReference>
<reference evidence="15 16" key="1">
    <citation type="submission" date="2025-04" db="UniProtKB">
        <authorList>
            <consortium name="RefSeq"/>
        </authorList>
    </citation>
    <scope>IDENTIFICATION</scope>
    <source>
        <strain evidence="15 16">Wakin</strain>
        <tissue evidence="15 16">Muscle</tissue>
    </source>
</reference>
<dbReference type="EC" id="2.7.11.1" evidence="2"/>
<comment type="catalytic activity">
    <reaction evidence="9">
        <text>L-seryl-[protein] + ATP = O-phospho-L-seryl-[protein] + ADP + H(+)</text>
        <dbReference type="Rhea" id="RHEA:17989"/>
        <dbReference type="Rhea" id="RHEA-COMP:9863"/>
        <dbReference type="Rhea" id="RHEA-COMP:11604"/>
        <dbReference type="ChEBI" id="CHEBI:15378"/>
        <dbReference type="ChEBI" id="CHEBI:29999"/>
        <dbReference type="ChEBI" id="CHEBI:30616"/>
        <dbReference type="ChEBI" id="CHEBI:83421"/>
        <dbReference type="ChEBI" id="CHEBI:456216"/>
        <dbReference type="EC" id="2.7.11.1"/>
    </reaction>
</comment>
<evidence type="ECO:0000256" key="5">
    <source>
        <dbReference type="ARBA" id="ARBA00022741"/>
    </source>
</evidence>
<feature type="region of interest" description="Disordered" evidence="12">
    <location>
        <begin position="32"/>
        <end position="55"/>
    </location>
</feature>
<dbReference type="InterPro" id="IPR000719">
    <property type="entry name" value="Prot_kinase_dom"/>
</dbReference>
<dbReference type="GO" id="GO:0043066">
    <property type="term" value="P:negative regulation of apoptotic process"/>
    <property type="evidence" value="ECO:0007669"/>
    <property type="project" value="TreeGrafter"/>
</dbReference>
<gene>
    <name evidence="16" type="primary">LOC113112859</name>
    <name evidence="15" type="synonym">LOC113098784</name>
</gene>
<dbReference type="SMART" id="SM00220">
    <property type="entry name" value="S_TKc"/>
    <property type="match status" value="1"/>
</dbReference>
<comment type="similarity">
    <text evidence="1">Belongs to the protein kinase superfamily. CAMK Ser/Thr protein kinase family. PIM subfamily.</text>
</comment>
<keyword evidence="3 11" id="KW-0723">Serine/threonine-protein kinase</keyword>
<evidence type="ECO:0000256" key="10">
    <source>
        <dbReference type="PROSITE-ProRule" id="PRU10141"/>
    </source>
</evidence>
<dbReference type="GO" id="GO:0004674">
    <property type="term" value="F:protein serine/threonine kinase activity"/>
    <property type="evidence" value="ECO:0007669"/>
    <property type="project" value="UniProtKB-KW"/>
</dbReference>